<dbReference type="AlphaFoldDB" id="A0A1M4VQX9"/>
<dbReference type="STRING" id="1121881.SAMN02745225_01411"/>
<dbReference type="RefSeq" id="WP_218587432.1">
    <property type="nucleotide sequence ID" value="NZ_FQUL01000018.1"/>
</dbReference>
<dbReference type="InterPro" id="IPR023214">
    <property type="entry name" value="HAD_sf"/>
</dbReference>
<dbReference type="Proteomes" id="UP000184295">
    <property type="component" value="Unassembled WGS sequence"/>
</dbReference>
<reference evidence="2" key="1">
    <citation type="submission" date="2016-11" db="EMBL/GenBank/DDBJ databases">
        <authorList>
            <person name="Varghese N."/>
            <person name="Submissions S."/>
        </authorList>
    </citation>
    <scope>NUCLEOTIDE SEQUENCE [LARGE SCALE GENOMIC DNA]</scope>
    <source>
        <strain evidence="2">DSM 19514</strain>
    </source>
</reference>
<dbReference type="PANTHER" id="PTHR42896">
    <property type="entry name" value="XYLULOSE-1,5-BISPHOSPHATE (XUBP) PHOSPHATASE"/>
    <property type="match status" value="1"/>
</dbReference>
<dbReference type="Gene3D" id="3.40.50.1000">
    <property type="entry name" value="HAD superfamily/HAD-like"/>
    <property type="match status" value="1"/>
</dbReference>
<dbReference type="InterPro" id="IPR023198">
    <property type="entry name" value="PGP-like_dom2"/>
</dbReference>
<dbReference type="InterPro" id="IPR044999">
    <property type="entry name" value="CbbY-like"/>
</dbReference>
<name>A0A1M4VQX9_9ACTN</name>
<organism evidence="1 2">
    <name type="scientific">Ferrithrix thermotolerans DSM 19514</name>
    <dbReference type="NCBI Taxonomy" id="1121881"/>
    <lineage>
        <taxon>Bacteria</taxon>
        <taxon>Bacillati</taxon>
        <taxon>Actinomycetota</taxon>
        <taxon>Acidimicrobiia</taxon>
        <taxon>Acidimicrobiales</taxon>
        <taxon>Acidimicrobiaceae</taxon>
        <taxon>Ferrithrix</taxon>
    </lineage>
</organism>
<dbReference type="Pfam" id="PF13419">
    <property type="entry name" value="HAD_2"/>
    <property type="match status" value="1"/>
</dbReference>
<dbReference type="InterPro" id="IPR036412">
    <property type="entry name" value="HAD-like_sf"/>
</dbReference>
<dbReference type="EMBL" id="FQUL01000018">
    <property type="protein sequence ID" value="SHE71511.1"/>
    <property type="molecule type" value="Genomic_DNA"/>
</dbReference>
<dbReference type="NCBIfam" id="TIGR01509">
    <property type="entry name" value="HAD-SF-IA-v3"/>
    <property type="match status" value="1"/>
</dbReference>
<protein>
    <submittedName>
        <fullName evidence="1">Haloacid dehalogenase superfamily, subfamily IA, variant 3 with third motif having DD or ED</fullName>
    </submittedName>
</protein>
<dbReference type="SFLD" id="SFLDS00003">
    <property type="entry name" value="Haloacid_Dehalogenase"/>
    <property type="match status" value="1"/>
</dbReference>
<dbReference type="InterPro" id="IPR006439">
    <property type="entry name" value="HAD-SF_hydro_IA"/>
</dbReference>
<keyword evidence="2" id="KW-1185">Reference proteome</keyword>
<evidence type="ECO:0000313" key="1">
    <source>
        <dbReference type="EMBL" id="SHE71511.1"/>
    </source>
</evidence>
<proteinExistence type="predicted"/>
<dbReference type="GO" id="GO:0016787">
    <property type="term" value="F:hydrolase activity"/>
    <property type="evidence" value="ECO:0007669"/>
    <property type="project" value="InterPro"/>
</dbReference>
<dbReference type="SUPFAM" id="SSF56784">
    <property type="entry name" value="HAD-like"/>
    <property type="match status" value="1"/>
</dbReference>
<dbReference type="PANTHER" id="PTHR42896:SF2">
    <property type="entry name" value="CBBY-LIKE PROTEIN"/>
    <property type="match status" value="1"/>
</dbReference>
<sequence length="256" mass="28439">MQELWREMTKTAALIFDVDGTLAETEEAHRQAFNDTFERFSVEWYWDRYTYKRLLRVAGGKERIRFYATEMRTPLTESDIRALHLQKTARYAELVESGDVGLRIGVKRLIEEAKHCDIKLLIATTTSYSNVVALLDATLGKGSVDIFDAVSAGDTVRFKKPAPDVYQEALSLCGLLPDHCIAVEDSRNGLLAAVSASVTTVVTPTAYTKDECFGEAALVLDHLGEEGTPCSVLMGPEPPEPLLRASWLDQLLPKGR</sequence>
<dbReference type="SFLD" id="SFLDG01129">
    <property type="entry name" value="C1.5:_HAD__Beta-PGM__Phosphata"/>
    <property type="match status" value="1"/>
</dbReference>
<evidence type="ECO:0000313" key="2">
    <source>
        <dbReference type="Proteomes" id="UP000184295"/>
    </source>
</evidence>
<dbReference type="Gene3D" id="1.10.150.240">
    <property type="entry name" value="Putative phosphatase, domain 2"/>
    <property type="match status" value="1"/>
</dbReference>
<gene>
    <name evidence="1" type="ORF">SAMN02745225_01411</name>
</gene>
<accession>A0A1M4VQX9</accession>
<dbReference type="InterPro" id="IPR041492">
    <property type="entry name" value="HAD_2"/>
</dbReference>